<dbReference type="InterPro" id="IPR011009">
    <property type="entry name" value="Kinase-like_dom_sf"/>
</dbReference>
<keyword evidence="15" id="KW-0395">Inflammatory response</keyword>
<evidence type="ECO:0000256" key="8">
    <source>
        <dbReference type="ARBA" id="ARBA00022777"/>
    </source>
</evidence>
<evidence type="ECO:0000256" key="10">
    <source>
        <dbReference type="ARBA" id="ARBA00022840"/>
    </source>
</evidence>
<dbReference type="Gene3D" id="3.30.200.20">
    <property type="entry name" value="Phosphorylase Kinase, domain 1"/>
    <property type="match status" value="1"/>
</dbReference>
<evidence type="ECO:0000256" key="16">
    <source>
        <dbReference type="ARBA" id="ARBA00023242"/>
    </source>
</evidence>
<comment type="subunit">
    <text evidence="17">Monomer. Interacts with protein phosphatase 2A (PPP2CA/PPP2CB); the interaction is mutually exclusive with binding to Ca(2+)/calmodulin.</text>
</comment>
<keyword evidence="4 21" id="KW-0723">Serine/threonine-protein kinase</keyword>
<dbReference type="PROSITE" id="PS00108">
    <property type="entry name" value="PROTEIN_KINASE_ST"/>
    <property type="match status" value="1"/>
</dbReference>
<dbReference type="OrthoDB" id="40902at2759"/>
<feature type="binding site" evidence="20">
    <location>
        <position position="53"/>
    </location>
    <ligand>
        <name>ATP</name>
        <dbReference type="ChEBI" id="CHEBI:30616"/>
    </ligand>
</feature>
<evidence type="ECO:0000256" key="20">
    <source>
        <dbReference type="PROSITE-ProRule" id="PRU10141"/>
    </source>
</evidence>
<evidence type="ECO:0000256" key="19">
    <source>
        <dbReference type="ARBA" id="ARBA00083884"/>
    </source>
</evidence>
<dbReference type="InterPro" id="IPR000719">
    <property type="entry name" value="Prot_kinase_dom"/>
</dbReference>
<evidence type="ECO:0000256" key="11">
    <source>
        <dbReference type="ARBA" id="ARBA00022859"/>
    </source>
</evidence>
<evidence type="ECO:0000256" key="6">
    <source>
        <dbReference type="ARBA" id="ARBA00022679"/>
    </source>
</evidence>
<keyword evidence="12" id="KW-0112">Calmodulin-binding</keyword>
<dbReference type="GO" id="GO:0005737">
    <property type="term" value="C:cytoplasm"/>
    <property type="evidence" value="ECO:0007669"/>
    <property type="project" value="UniProtKB-SubCell"/>
</dbReference>
<evidence type="ECO:0000256" key="5">
    <source>
        <dbReference type="ARBA" id="ARBA00022553"/>
    </source>
</evidence>
<reference evidence="24" key="1">
    <citation type="submission" date="2025-08" db="UniProtKB">
        <authorList>
            <consortium name="RefSeq"/>
        </authorList>
    </citation>
    <scope>IDENTIFICATION</scope>
    <source>
        <tissue evidence="24">Gonads</tissue>
    </source>
</reference>
<dbReference type="SUPFAM" id="SSF56112">
    <property type="entry name" value="Protein kinase-like (PK-like)"/>
    <property type="match status" value="1"/>
</dbReference>
<evidence type="ECO:0000259" key="22">
    <source>
        <dbReference type="PROSITE" id="PS50011"/>
    </source>
</evidence>
<keyword evidence="8 24" id="KW-0418">Kinase</keyword>
<dbReference type="InParanoid" id="A0A1S3I026"/>
<comment type="subcellular location">
    <subcellularLocation>
        <location evidence="2">Cytoplasm</location>
    </subcellularLocation>
    <subcellularLocation>
        <location evidence="1">Nucleus</location>
    </subcellularLocation>
</comment>
<dbReference type="FunFam" id="3.30.200.20:FF:000279">
    <property type="entry name" value="Calcium/calmodulin-dependent protein kinase type IV"/>
    <property type="match status" value="1"/>
</dbReference>
<dbReference type="FunFam" id="1.10.510.10:FF:000255">
    <property type="entry name" value="Calcium/calmodulin-dependent protein kinase type IV"/>
    <property type="match status" value="1"/>
</dbReference>
<evidence type="ECO:0000256" key="18">
    <source>
        <dbReference type="ARBA" id="ARBA00071328"/>
    </source>
</evidence>
<dbReference type="GO" id="GO:0002250">
    <property type="term" value="P:adaptive immune response"/>
    <property type="evidence" value="ECO:0007669"/>
    <property type="project" value="UniProtKB-KW"/>
</dbReference>
<dbReference type="Proteomes" id="UP000085678">
    <property type="component" value="Unplaced"/>
</dbReference>
<dbReference type="InterPro" id="IPR017441">
    <property type="entry name" value="Protein_kinase_ATP_BS"/>
</dbReference>
<evidence type="ECO:0000256" key="21">
    <source>
        <dbReference type="RuleBase" id="RU000304"/>
    </source>
</evidence>
<evidence type="ECO:0000256" key="2">
    <source>
        <dbReference type="ARBA" id="ARBA00004496"/>
    </source>
</evidence>
<evidence type="ECO:0000256" key="9">
    <source>
        <dbReference type="ARBA" id="ARBA00022837"/>
    </source>
</evidence>
<dbReference type="Pfam" id="PF00069">
    <property type="entry name" value="Pkinase"/>
    <property type="match status" value="1"/>
</dbReference>
<evidence type="ECO:0000256" key="17">
    <source>
        <dbReference type="ARBA" id="ARBA00062378"/>
    </source>
</evidence>
<evidence type="ECO:0000256" key="3">
    <source>
        <dbReference type="ARBA" id="ARBA00022490"/>
    </source>
</evidence>
<dbReference type="AlphaFoldDB" id="A0A1S3I026"/>
<keyword evidence="9" id="KW-0106">Calcium</keyword>
<dbReference type="RefSeq" id="XP_013391613.1">
    <property type="nucleotide sequence ID" value="XM_013536159.1"/>
</dbReference>
<protein>
    <recommendedName>
        <fullName evidence="18">Calcium/calmodulin-dependent protein kinase type IV</fullName>
    </recommendedName>
    <alternativeName>
        <fullName evidence="19">CaM kinase-GR</fullName>
    </alternativeName>
</protein>
<evidence type="ECO:0000313" key="23">
    <source>
        <dbReference type="Proteomes" id="UP000085678"/>
    </source>
</evidence>
<evidence type="ECO:0000256" key="4">
    <source>
        <dbReference type="ARBA" id="ARBA00022527"/>
    </source>
</evidence>
<evidence type="ECO:0000256" key="14">
    <source>
        <dbReference type="ARBA" id="ARBA00023180"/>
    </source>
</evidence>
<dbReference type="GeneID" id="106159758"/>
<dbReference type="STRING" id="7574.A0A1S3I026"/>
<keyword evidence="7 20" id="KW-0547">Nucleotide-binding</keyword>
<keyword evidence="3" id="KW-0963">Cytoplasm</keyword>
<proteinExistence type="inferred from homology"/>
<evidence type="ECO:0000313" key="24">
    <source>
        <dbReference type="RefSeq" id="XP_013391613.1"/>
    </source>
</evidence>
<dbReference type="PROSITE" id="PS50011">
    <property type="entry name" value="PROTEIN_KINASE_DOM"/>
    <property type="match status" value="1"/>
</dbReference>
<sequence>MPVEKMQDYWIEDSIKDKKFEDYYNIVKELGKGATSVVYRCEQKGLAQPWAVKILTKKVDKKIVRTECGVLLKLKHSNVIRLKEIYETPTQIYLVLELVTGGELFDRIVTRGCYSEKDAANCVKQMLDAVKFLHQNDVAHRDLKPENLLYQDSSDESLLKVADFGLSKICESNIQMSTVCGTPGYCAPEVLQGNPYSTAVDMWSVGVITYILLCGYEPFYCDNEKEMYKKIIKGDYMFDAPWWDDVSENAKDLVRQLLKVDPAERLTSSQALEHPWLKGACKSQHMEEAQCKLKQFNAKRKLRAATAVVMAMNKVTLGDKGRAQSERRSVPEDMQVP</sequence>
<dbReference type="GO" id="GO:0005516">
    <property type="term" value="F:calmodulin binding"/>
    <property type="evidence" value="ECO:0007669"/>
    <property type="project" value="UniProtKB-KW"/>
</dbReference>
<dbReference type="PANTHER" id="PTHR24347">
    <property type="entry name" value="SERINE/THREONINE-PROTEIN KINASE"/>
    <property type="match status" value="1"/>
</dbReference>
<accession>A0A1S3I026</accession>
<dbReference type="GO" id="GO:0004683">
    <property type="term" value="F:calcium/calmodulin-dependent protein kinase activity"/>
    <property type="evidence" value="ECO:0007669"/>
    <property type="project" value="UniProtKB-ARBA"/>
</dbReference>
<dbReference type="InterPro" id="IPR008271">
    <property type="entry name" value="Ser/Thr_kinase_AS"/>
</dbReference>
<keyword evidence="14" id="KW-0325">Glycoprotein</keyword>
<name>A0A1S3I026_LINAN</name>
<keyword evidence="5" id="KW-0597">Phosphoprotein</keyword>
<dbReference type="PROSITE" id="PS00107">
    <property type="entry name" value="PROTEIN_KINASE_ATP"/>
    <property type="match status" value="1"/>
</dbReference>
<evidence type="ECO:0000256" key="15">
    <source>
        <dbReference type="ARBA" id="ARBA00023198"/>
    </source>
</evidence>
<evidence type="ECO:0000256" key="12">
    <source>
        <dbReference type="ARBA" id="ARBA00022860"/>
    </source>
</evidence>
<dbReference type="KEGG" id="lak:106159758"/>
<evidence type="ECO:0000256" key="7">
    <source>
        <dbReference type="ARBA" id="ARBA00022741"/>
    </source>
</evidence>
<keyword evidence="13" id="KW-1064">Adaptive immunity</keyword>
<dbReference type="Gene3D" id="1.10.510.10">
    <property type="entry name" value="Transferase(Phosphotransferase) domain 1"/>
    <property type="match status" value="1"/>
</dbReference>
<keyword evidence="23" id="KW-1185">Reference proteome</keyword>
<organism evidence="23 24">
    <name type="scientific">Lingula anatina</name>
    <name type="common">Brachiopod</name>
    <name type="synonym">Lingula unguis</name>
    <dbReference type="NCBI Taxonomy" id="7574"/>
    <lineage>
        <taxon>Eukaryota</taxon>
        <taxon>Metazoa</taxon>
        <taxon>Spiralia</taxon>
        <taxon>Lophotrochozoa</taxon>
        <taxon>Brachiopoda</taxon>
        <taxon>Linguliformea</taxon>
        <taxon>Lingulata</taxon>
        <taxon>Lingulida</taxon>
        <taxon>Linguloidea</taxon>
        <taxon>Lingulidae</taxon>
        <taxon>Lingula</taxon>
    </lineage>
</organism>
<evidence type="ECO:0000256" key="1">
    <source>
        <dbReference type="ARBA" id="ARBA00004123"/>
    </source>
</evidence>
<dbReference type="SMART" id="SM00220">
    <property type="entry name" value="S_TKc"/>
    <property type="match status" value="1"/>
</dbReference>
<gene>
    <name evidence="24" type="primary">LOC106159758</name>
</gene>
<feature type="domain" description="Protein kinase" evidence="22">
    <location>
        <begin position="24"/>
        <end position="277"/>
    </location>
</feature>
<keyword evidence="10 20" id="KW-0067">ATP-binding</keyword>
<dbReference type="OMA" id="VVPDYWI"/>
<dbReference type="GO" id="GO:0005654">
    <property type="term" value="C:nucleoplasm"/>
    <property type="evidence" value="ECO:0007669"/>
    <property type="project" value="UniProtKB-ARBA"/>
</dbReference>
<comment type="similarity">
    <text evidence="21">Belongs to the protein kinase superfamily.</text>
</comment>
<keyword evidence="6" id="KW-0808">Transferase</keyword>
<dbReference type="GO" id="GO:0005524">
    <property type="term" value="F:ATP binding"/>
    <property type="evidence" value="ECO:0007669"/>
    <property type="project" value="UniProtKB-UniRule"/>
</dbReference>
<keyword evidence="11" id="KW-0391">Immunity</keyword>
<evidence type="ECO:0000256" key="13">
    <source>
        <dbReference type="ARBA" id="ARBA00023130"/>
    </source>
</evidence>
<keyword evidence="16" id="KW-0539">Nucleus</keyword>